<name>A0AA40KCI2_9PEZI</name>
<comment type="caution">
    <text evidence="1">The sequence shown here is derived from an EMBL/GenBank/DDBJ whole genome shotgun (WGS) entry which is preliminary data.</text>
</comment>
<dbReference type="AlphaFoldDB" id="A0AA40KCI2"/>
<dbReference type="EMBL" id="JAUKUD010000001">
    <property type="protein sequence ID" value="KAK0754169.1"/>
    <property type="molecule type" value="Genomic_DNA"/>
</dbReference>
<reference evidence="1" key="1">
    <citation type="submission" date="2023-06" db="EMBL/GenBank/DDBJ databases">
        <title>Genome-scale phylogeny and comparative genomics of the fungal order Sordariales.</title>
        <authorList>
            <consortium name="Lawrence Berkeley National Laboratory"/>
            <person name="Hensen N."/>
            <person name="Bonometti L."/>
            <person name="Westerberg I."/>
            <person name="Brannstrom I.O."/>
            <person name="Guillou S."/>
            <person name="Cros-Aarteil S."/>
            <person name="Calhoun S."/>
            <person name="Haridas S."/>
            <person name="Kuo A."/>
            <person name="Mondo S."/>
            <person name="Pangilinan J."/>
            <person name="Riley R."/>
            <person name="LaButti K."/>
            <person name="Andreopoulos B."/>
            <person name="Lipzen A."/>
            <person name="Chen C."/>
            <person name="Yanf M."/>
            <person name="Daum C."/>
            <person name="Ng V."/>
            <person name="Clum A."/>
            <person name="Steindorff A."/>
            <person name="Ohm R."/>
            <person name="Martin F."/>
            <person name="Silar P."/>
            <person name="Natvig D."/>
            <person name="Lalanne C."/>
            <person name="Gautier V."/>
            <person name="Ament-velasquez S.L."/>
            <person name="Kruys A."/>
            <person name="Hutchinson M.I."/>
            <person name="Powell A.J."/>
            <person name="Barry K."/>
            <person name="Miller A.N."/>
            <person name="Grigoriev I.V."/>
            <person name="Debuchy R."/>
            <person name="Gladieux P."/>
            <person name="Thoren M.H."/>
            <person name="Johannesson H."/>
        </authorList>
    </citation>
    <scope>NUCLEOTIDE SEQUENCE</scope>
    <source>
        <strain evidence="1">SMH3187-1</strain>
    </source>
</reference>
<dbReference type="Proteomes" id="UP001172155">
    <property type="component" value="Unassembled WGS sequence"/>
</dbReference>
<keyword evidence="2" id="KW-1185">Reference proteome</keyword>
<accession>A0AA40KCI2</accession>
<protein>
    <submittedName>
        <fullName evidence="1">Uncharacterized protein</fullName>
    </submittedName>
</protein>
<evidence type="ECO:0000313" key="1">
    <source>
        <dbReference type="EMBL" id="KAK0754169.1"/>
    </source>
</evidence>
<proteinExistence type="predicted"/>
<evidence type="ECO:0000313" key="2">
    <source>
        <dbReference type="Proteomes" id="UP001172155"/>
    </source>
</evidence>
<gene>
    <name evidence="1" type="ORF">B0T18DRAFT_31933</name>
</gene>
<sequence length="279" mass="31045">MASFLPGCQFLSIVRNHRISTKRCEVIQGRAAMAGAGLVGPVSGSDNVMSCRRLRVARGKMESRVINQSSRASAQCCRGCAGSSTALFVSRGWRRSWLDARRMERTRLRGVGGRWSVGTVTVSSWSCHQLCCCGAGGKGQGGRGAGLRDWRGQLGVAAIVASDQCTIKAQVRMQMRAWDKKTLERRPWWRRSRQVSKGSVLVEHFETTRVHRWAEGAVGVGSRLGAGWRARSTKPPSRRMVDNFQAGLLSRHWKFGHVENGELWKRRAHESQVDKRLLS</sequence>
<organism evidence="1 2">
    <name type="scientific">Schizothecium vesticola</name>
    <dbReference type="NCBI Taxonomy" id="314040"/>
    <lineage>
        <taxon>Eukaryota</taxon>
        <taxon>Fungi</taxon>
        <taxon>Dikarya</taxon>
        <taxon>Ascomycota</taxon>
        <taxon>Pezizomycotina</taxon>
        <taxon>Sordariomycetes</taxon>
        <taxon>Sordariomycetidae</taxon>
        <taxon>Sordariales</taxon>
        <taxon>Schizotheciaceae</taxon>
        <taxon>Schizothecium</taxon>
    </lineage>
</organism>